<feature type="compositionally biased region" description="Low complexity" evidence="1">
    <location>
        <begin position="264"/>
        <end position="274"/>
    </location>
</feature>
<feature type="region of interest" description="Disordered" evidence="1">
    <location>
        <begin position="1"/>
        <end position="80"/>
    </location>
</feature>
<feature type="region of interest" description="Disordered" evidence="1">
    <location>
        <begin position="104"/>
        <end position="152"/>
    </location>
</feature>
<dbReference type="GeneID" id="27313671"/>
<organism evidence="2 3">
    <name type="scientific">Verruconis gallopava</name>
    <dbReference type="NCBI Taxonomy" id="253628"/>
    <lineage>
        <taxon>Eukaryota</taxon>
        <taxon>Fungi</taxon>
        <taxon>Dikarya</taxon>
        <taxon>Ascomycota</taxon>
        <taxon>Pezizomycotina</taxon>
        <taxon>Dothideomycetes</taxon>
        <taxon>Pleosporomycetidae</taxon>
        <taxon>Venturiales</taxon>
        <taxon>Sympoventuriaceae</taxon>
        <taxon>Verruconis</taxon>
    </lineage>
</organism>
<feature type="compositionally biased region" description="Polar residues" evidence="1">
    <location>
        <begin position="70"/>
        <end position="80"/>
    </location>
</feature>
<dbReference type="RefSeq" id="XP_016212915.1">
    <property type="nucleotide sequence ID" value="XM_016359236.1"/>
</dbReference>
<gene>
    <name evidence="2" type="ORF">PV09_05698</name>
</gene>
<protein>
    <submittedName>
        <fullName evidence="2">Uncharacterized protein</fullName>
    </submittedName>
</protein>
<proteinExistence type="predicted"/>
<reference evidence="2 3" key="1">
    <citation type="submission" date="2015-01" db="EMBL/GenBank/DDBJ databases">
        <title>The Genome Sequence of Ochroconis gallopava CBS43764.</title>
        <authorList>
            <consortium name="The Broad Institute Genomics Platform"/>
            <person name="Cuomo C."/>
            <person name="de Hoog S."/>
            <person name="Gorbushina A."/>
            <person name="Stielow B."/>
            <person name="Teixiera M."/>
            <person name="Abouelleil A."/>
            <person name="Chapman S.B."/>
            <person name="Priest M."/>
            <person name="Young S.K."/>
            <person name="Wortman J."/>
            <person name="Nusbaum C."/>
            <person name="Birren B."/>
        </authorList>
    </citation>
    <scope>NUCLEOTIDE SEQUENCE [LARGE SCALE GENOMIC DNA]</scope>
    <source>
        <strain evidence="2 3">CBS 43764</strain>
    </source>
</reference>
<feature type="region of interest" description="Disordered" evidence="1">
    <location>
        <begin position="311"/>
        <end position="351"/>
    </location>
</feature>
<keyword evidence="3" id="KW-1185">Reference proteome</keyword>
<feature type="compositionally biased region" description="Basic and acidic residues" evidence="1">
    <location>
        <begin position="1"/>
        <end position="12"/>
    </location>
</feature>
<accession>A0A0D1XL25</accession>
<evidence type="ECO:0000313" key="3">
    <source>
        <dbReference type="Proteomes" id="UP000053259"/>
    </source>
</evidence>
<feature type="region of interest" description="Disordered" evidence="1">
    <location>
        <begin position="264"/>
        <end position="285"/>
    </location>
</feature>
<evidence type="ECO:0000256" key="1">
    <source>
        <dbReference type="SAM" id="MobiDB-lite"/>
    </source>
</evidence>
<dbReference type="AlphaFoldDB" id="A0A0D1XL25"/>
<dbReference type="VEuPathDB" id="FungiDB:PV09_05698"/>
<dbReference type="InParanoid" id="A0A0D1XL25"/>
<dbReference type="OrthoDB" id="3946385at2759"/>
<feature type="compositionally biased region" description="Basic residues" evidence="1">
    <location>
        <begin position="115"/>
        <end position="125"/>
    </location>
</feature>
<dbReference type="HOGENOM" id="CLU_057160_0_0_1"/>
<sequence>MPASKERKDEPSRSAAPDKASEAGESEAGGVDLPEEINEDATGAATASSRSGRRKRRPKRNGGKHEAEPTSAQQASTATSEFAIVVEVQALKSKVYEIEQQVREILLRPQGPPKSARRRQRHQKGQRASTPPAEEAAEARAAEDAALASHARDELRRLQRELDAAQSELLSLRAREESPSRPGPGRGADDDGAEEIPRLQDPGVEVRRPRPLGRAITLTGSYRIPLPVDVSSEDLDAIGRGIRSAQNVARSFISDFEHARALGAAASSSSSLPPRRQREGDGSGSWSEWFGGYSMSIARAVEGVRLTSRIQTTPVPTKPAVVGRAETTPARRKPRKLEVRSHKHELGVQEGDVRRRLSEGQVAGLLA</sequence>
<feature type="compositionally biased region" description="Basic and acidic residues" evidence="1">
    <location>
        <begin position="336"/>
        <end position="351"/>
    </location>
</feature>
<dbReference type="Proteomes" id="UP000053259">
    <property type="component" value="Unassembled WGS sequence"/>
</dbReference>
<feature type="region of interest" description="Disordered" evidence="1">
    <location>
        <begin position="169"/>
        <end position="211"/>
    </location>
</feature>
<dbReference type="EMBL" id="KN847546">
    <property type="protein sequence ID" value="KIW03046.1"/>
    <property type="molecule type" value="Genomic_DNA"/>
</dbReference>
<feature type="compositionally biased region" description="Basic residues" evidence="1">
    <location>
        <begin position="51"/>
        <end position="62"/>
    </location>
</feature>
<name>A0A0D1XL25_9PEZI</name>
<evidence type="ECO:0000313" key="2">
    <source>
        <dbReference type="EMBL" id="KIW03046.1"/>
    </source>
</evidence>